<dbReference type="Proteomes" id="UP001500967">
    <property type="component" value="Unassembled WGS sequence"/>
</dbReference>
<name>A0ABN0TWQ1_9ACTN</name>
<feature type="transmembrane region" description="Helical" evidence="1">
    <location>
        <begin position="592"/>
        <end position="622"/>
    </location>
</feature>
<comment type="caution">
    <text evidence="2">The sequence shown here is derived from an EMBL/GenBank/DDBJ whole genome shotgun (WGS) entry which is preliminary data.</text>
</comment>
<feature type="transmembrane region" description="Helical" evidence="1">
    <location>
        <begin position="736"/>
        <end position="753"/>
    </location>
</feature>
<gene>
    <name evidence="2" type="ORF">GCM10009539_16730</name>
</gene>
<evidence type="ECO:0000256" key="1">
    <source>
        <dbReference type="SAM" id="Phobius"/>
    </source>
</evidence>
<feature type="transmembrane region" description="Helical" evidence="1">
    <location>
        <begin position="515"/>
        <end position="534"/>
    </location>
</feature>
<keyword evidence="1" id="KW-0472">Membrane</keyword>
<keyword evidence="3" id="KW-1185">Reference proteome</keyword>
<feature type="transmembrane region" description="Helical" evidence="1">
    <location>
        <begin position="147"/>
        <end position="166"/>
    </location>
</feature>
<dbReference type="RefSeq" id="WP_344648133.1">
    <property type="nucleotide sequence ID" value="NZ_BAAAGX010000006.1"/>
</dbReference>
<sequence>MKTMARSLRTALPPQGWLVLGALCVLAVVLALVTNAQYGPDSRIYLAWTYWYLGHPQAEAAQLSYDYLRDDPGLATCLTCWPADFRESFFTGPYAAVVGPRVLLPVLSAPFVALFGPAGMLVVPIVGYALTILATVLLASRLWGPRWALVAGAMLLLPVYVSRWSVVAHTEGPAFALLALPLLVLPLARRVGRKQLVVYVALVFLGMLNRQFAIALPAAVAAAWLLVAVRDRAFRNPWLPFAIWGNVVAFVVLAAQMVITPMIFGGEDLSLLESLDELTLKYFGTSGIAAIPEVTWNIVRSDLLAVRYDLALVALLAASAVAVVWRFRSELSALAAGAFFVVSAFNVIEFWPAAFRYHAPIVPLLVLAVVALMVDLWGPIRRRPSRSTEAGPREPIALEQDVRRIGRMPTHAWVTVVSLAALVPVVLSYRIWHFYSASTYHLGWSYRALGFSPDEAAIRTRAELYDKPFAATFCGRDSCFGVGSDWLFGHATSADPNLVYPVLSAPFVALLGDKGLIVVPVLSFFAAVGLLTWFAVARWGALVGTVTAVVFLVCDQIVASSLTGTADMLALALGCALLFTLPLDGRRGRRALVAFAVLTALLLAGRAPAMAFVAAVVTVWAVTAVRKRSVRNAWLPYSAVASGLAVGLVALGQVATIADARYLGSLGKGLGALLRIDGTYLAEDAVLCSVLVLAVAGSSLRALRDPMAALALGGIVAAVLLEVASGTPSGARAFSPVFPLILLSAMGTLVRLFDGLSPWNIPVPDEPDEALATVPEPVPAA</sequence>
<protein>
    <recommendedName>
        <fullName evidence="4">Glycosyltransferase RgtA/B/C/D-like domain-containing protein</fullName>
    </recommendedName>
</protein>
<dbReference type="EMBL" id="BAAAGX010000006">
    <property type="protein sequence ID" value="GAA0231970.1"/>
    <property type="molecule type" value="Genomic_DNA"/>
</dbReference>
<organism evidence="2 3">
    <name type="scientific">Cryptosporangium japonicum</name>
    <dbReference type="NCBI Taxonomy" id="80872"/>
    <lineage>
        <taxon>Bacteria</taxon>
        <taxon>Bacillati</taxon>
        <taxon>Actinomycetota</taxon>
        <taxon>Actinomycetes</taxon>
        <taxon>Cryptosporangiales</taxon>
        <taxon>Cryptosporangiaceae</taxon>
        <taxon>Cryptosporangium</taxon>
    </lineage>
</organism>
<feature type="transmembrane region" description="Helical" evidence="1">
    <location>
        <begin position="568"/>
        <end position="585"/>
    </location>
</feature>
<feature type="transmembrane region" description="Helical" evidence="1">
    <location>
        <begin position="111"/>
        <end position="140"/>
    </location>
</feature>
<evidence type="ECO:0008006" key="4">
    <source>
        <dbReference type="Google" id="ProtNLM"/>
    </source>
</evidence>
<feature type="transmembrane region" description="Helical" evidence="1">
    <location>
        <begin position="238"/>
        <end position="259"/>
    </location>
</feature>
<evidence type="ECO:0000313" key="2">
    <source>
        <dbReference type="EMBL" id="GAA0231970.1"/>
    </source>
</evidence>
<accession>A0ABN0TWQ1</accession>
<keyword evidence="1" id="KW-0812">Transmembrane</keyword>
<evidence type="ECO:0000313" key="3">
    <source>
        <dbReference type="Proteomes" id="UP001500967"/>
    </source>
</evidence>
<feature type="transmembrane region" description="Helical" evidence="1">
    <location>
        <begin position="412"/>
        <end position="432"/>
    </location>
</feature>
<proteinExistence type="predicted"/>
<feature type="transmembrane region" description="Helical" evidence="1">
    <location>
        <begin position="172"/>
        <end position="189"/>
    </location>
</feature>
<feature type="transmembrane region" description="Helical" evidence="1">
    <location>
        <begin position="357"/>
        <end position="377"/>
    </location>
</feature>
<feature type="transmembrane region" description="Helical" evidence="1">
    <location>
        <begin position="196"/>
        <end position="226"/>
    </location>
</feature>
<reference evidence="2 3" key="1">
    <citation type="journal article" date="2019" name="Int. J. Syst. Evol. Microbiol.">
        <title>The Global Catalogue of Microorganisms (GCM) 10K type strain sequencing project: providing services to taxonomists for standard genome sequencing and annotation.</title>
        <authorList>
            <consortium name="The Broad Institute Genomics Platform"/>
            <consortium name="The Broad Institute Genome Sequencing Center for Infectious Disease"/>
            <person name="Wu L."/>
            <person name="Ma J."/>
        </authorList>
    </citation>
    <scope>NUCLEOTIDE SEQUENCE [LARGE SCALE GENOMIC DNA]</scope>
    <source>
        <strain evidence="2 3">JCM 10425</strain>
    </source>
</reference>
<feature type="transmembrane region" description="Helical" evidence="1">
    <location>
        <begin position="634"/>
        <end position="658"/>
    </location>
</feature>
<keyword evidence="1" id="KW-1133">Transmembrane helix</keyword>
<feature type="transmembrane region" description="Helical" evidence="1">
    <location>
        <begin position="305"/>
        <end position="324"/>
    </location>
</feature>
<feature type="transmembrane region" description="Helical" evidence="1">
    <location>
        <begin position="706"/>
        <end position="724"/>
    </location>
</feature>
<feature type="transmembrane region" description="Helical" evidence="1">
    <location>
        <begin position="331"/>
        <end position="351"/>
    </location>
</feature>